<dbReference type="InterPro" id="IPR029058">
    <property type="entry name" value="AB_hydrolase_fold"/>
</dbReference>
<dbReference type="AlphaFoldDB" id="A0A3M8AHQ3"/>
<proteinExistence type="predicted"/>
<dbReference type="RefSeq" id="WP_122936635.1">
    <property type="nucleotide sequence ID" value="NZ_JBHSNT010000060.1"/>
</dbReference>
<keyword evidence="1 5" id="KW-0378">Hydrolase</keyword>
<evidence type="ECO:0000313" key="6">
    <source>
        <dbReference type="Proteomes" id="UP000275048"/>
    </source>
</evidence>
<protein>
    <submittedName>
        <fullName evidence="5">Alpha/beta hydrolase</fullName>
    </submittedName>
</protein>
<sequence>MQQPPLPERRPGRRRGIRSPRVGALPAVVMALVLAACAGAPDPNPPDETASAAATPRADIAGTFDIGDGRRMYLECRGSGAPTVILISGQRGSAADWSITVNDDEPVPVFAQLAEQTRVCAYDRPGTPVGDSFSRSDPAPQPTTAGAMVDDLRALLRSAGETGPFVLVGHSAGGLAARLYAADHPAEVSGLVLVDALSPGLQDAETPEQWTIQLQLLAGDIAESLIEYPDLEQVDVTGSFAQVRAAPPLPALPLSVISAGRSLAPVVAELVASGAFPPEVPADFGSVVDAAQAESQAGLARLAPGAEHLTHTNSGHNVHQEQPVLVADAILRVVDRVREHT</sequence>
<comment type="caution">
    <text evidence="5">The sequence shown here is derived from an EMBL/GenBank/DDBJ whole genome shotgun (WGS) entry which is preliminary data.</text>
</comment>
<gene>
    <name evidence="5" type="ORF">EDM22_08515</name>
</gene>
<reference evidence="5 6" key="1">
    <citation type="submission" date="2018-10" db="EMBL/GenBank/DDBJ databases">
        <title>Isolation, diversity and antibacterial activity of antinobacteria from the wheat rhizosphere soil.</title>
        <authorList>
            <person name="Sun T."/>
        </authorList>
    </citation>
    <scope>NUCLEOTIDE SEQUENCE [LARGE SCALE GENOMIC DNA]</scope>
    <source>
        <strain evidence="5 6">SJ-23</strain>
    </source>
</reference>
<dbReference type="EMBL" id="RHHB01000011">
    <property type="protein sequence ID" value="RNB50127.1"/>
    <property type="molecule type" value="Genomic_DNA"/>
</dbReference>
<feature type="signal peptide" evidence="3">
    <location>
        <begin position="1"/>
        <end position="38"/>
    </location>
</feature>
<dbReference type="PANTHER" id="PTHR43798">
    <property type="entry name" value="MONOACYLGLYCEROL LIPASE"/>
    <property type="match status" value="1"/>
</dbReference>
<keyword evidence="6" id="KW-1185">Reference proteome</keyword>
<evidence type="ECO:0000313" key="5">
    <source>
        <dbReference type="EMBL" id="RNB50127.1"/>
    </source>
</evidence>
<evidence type="ECO:0000256" key="3">
    <source>
        <dbReference type="SAM" id="SignalP"/>
    </source>
</evidence>
<evidence type="ECO:0000256" key="2">
    <source>
        <dbReference type="SAM" id="MobiDB-lite"/>
    </source>
</evidence>
<dbReference type="InterPro" id="IPR050266">
    <property type="entry name" value="AB_hydrolase_sf"/>
</dbReference>
<evidence type="ECO:0000256" key="1">
    <source>
        <dbReference type="ARBA" id="ARBA00022801"/>
    </source>
</evidence>
<accession>A0A3M8AHQ3</accession>
<feature type="chain" id="PRO_5038400779" evidence="3">
    <location>
        <begin position="39"/>
        <end position="341"/>
    </location>
</feature>
<dbReference type="InterPro" id="IPR000073">
    <property type="entry name" value="AB_hydrolase_1"/>
</dbReference>
<dbReference type="GO" id="GO:0016787">
    <property type="term" value="F:hydrolase activity"/>
    <property type="evidence" value="ECO:0007669"/>
    <property type="project" value="UniProtKB-KW"/>
</dbReference>
<name>A0A3M8AHQ3_9MICO</name>
<dbReference type="GO" id="GO:0016020">
    <property type="term" value="C:membrane"/>
    <property type="evidence" value="ECO:0007669"/>
    <property type="project" value="TreeGrafter"/>
</dbReference>
<evidence type="ECO:0000259" key="4">
    <source>
        <dbReference type="Pfam" id="PF12697"/>
    </source>
</evidence>
<feature type="region of interest" description="Disordered" evidence="2">
    <location>
        <begin position="1"/>
        <end position="20"/>
    </location>
</feature>
<dbReference type="Gene3D" id="3.40.50.1820">
    <property type="entry name" value="alpha/beta hydrolase"/>
    <property type="match status" value="1"/>
</dbReference>
<organism evidence="5 6">
    <name type="scientific">Agromyces tardus</name>
    <dbReference type="NCBI Taxonomy" id="2583849"/>
    <lineage>
        <taxon>Bacteria</taxon>
        <taxon>Bacillati</taxon>
        <taxon>Actinomycetota</taxon>
        <taxon>Actinomycetes</taxon>
        <taxon>Micrococcales</taxon>
        <taxon>Microbacteriaceae</taxon>
        <taxon>Agromyces</taxon>
    </lineage>
</organism>
<feature type="domain" description="AB hydrolase-1" evidence="4">
    <location>
        <begin position="84"/>
        <end position="329"/>
    </location>
</feature>
<keyword evidence="3" id="KW-0732">Signal</keyword>
<dbReference type="Pfam" id="PF12697">
    <property type="entry name" value="Abhydrolase_6"/>
    <property type="match status" value="1"/>
</dbReference>
<dbReference type="OrthoDB" id="7185741at2"/>
<dbReference type="SUPFAM" id="SSF53474">
    <property type="entry name" value="alpha/beta-Hydrolases"/>
    <property type="match status" value="1"/>
</dbReference>
<dbReference type="Proteomes" id="UP000275048">
    <property type="component" value="Unassembled WGS sequence"/>
</dbReference>
<dbReference type="PANTHER" id="PTHR43798:SF31">
    <property type="entry name" value="AB HYDROLASE SUPERFAMILY PROTEIN YCLE"/>
    <property type="match status" value="1"/>
</dbReference>